<keyword evidence="3" id="KW-1185">Reference proteome</keyword>
<dbReference type="OrthoDB" id="4160355at2759"/>
<dbReference type="AlphaFoldDB" id="W9W5J5"/>
<accession>W9W5J5</accession>
<feature type="region of interest" description="Disordered" evidence="1">
    <location>
        <begin position="61"/>
        <end position="81"/>
    </location>
</feature>
<proteinExistence type="predicted"/>
<dbReference type="GeneID" id="19178282"/>
<name>W9W5J5_9EURO</name>
<feature type="non-terminal residue" evidence="2">
    <location>
        <position position="1"/>
    </location>
</feature>
<dbReference type="Proteomes" id="UP000019473">
    <property type="component" value="Unassembled WGS sequence"/>
</dbReference>
<dbReference type="EMBL" id="AMGW01000002">
    <property type="protein sequence ID" value="EXJ63243.1"/>
    <property type="molecule type" value="Genomic_DNA"/>
</dbReference>
<protein>
    <submittedName>
        <fullName evidence="2">Uncharacterized protein</fullName>
    </submittedName>
</protein>
<feature type="region of interest" description="Disordered" evidence="1">
    <location>
        <begin position="117"/>
        <end position="144"/>
    </location>
</feature>
<comment type="caution">
    <text evidence="2">The sequence shown here is derived from an EMBL/GenBank/DDBJ whole genome shotgun (WGS) entry which is preliminary data.</text>
</comment>
<evidence type="ECO:0000313" key="2">
    <source>
        <dbReference type="EMBL" id="EXJ63243.1"/>
    </source>
</evidence>
<dbReference type="RefSeq" id="XP_007755897.1">
    <property type="nucleotide sequence ID" value="XM_007757707.1"/>
</dbReference>
<dbReference type="HOGENOM" id="CLU_1274918_0_0_1"/>
<organism evidence="2 3">
    <name type="scientific">Cladophialophora yegresii CBS 114405</name>
    <dbReference type="NCBI Taxonomy" id="1182544"/>
    <lineage>
        <taxon>Eukaryota</taxon>
        <taxon>Fungi</taxon>
        <taxon>Dikarya</taxon>
        <taxon>Ascomycota</taxon>
        <taxon>Pezizomycotina</taxon>
        <taxon>Eurotiomycetes</taxon>
        <taxon>Chaetothyriomycetidae</taxon>
        <taxon>Chaetothyriales</taxon>
        <taxon>Herpotrichiellaceae</taxon>
        <taxon>Cladophialophora</taxon>
    </lineage>
</organism>
<evidence type="ECO:0000256" key="1">
    <source>
        <dbReference type="SAM" id="MobiDB-lite"/>
    </source>
</evidence>
<sequence>SPPPSPRSLLSRSYQSEPIPIRQLPNSASLLCGPRLSPPPPARFRLVEPSLHFRARSEPFAPHAPRTISHSRTQSFPPSVTQPHIDQIHHAEKLRDSDHCDRSVRVASAGGLCNLRNPKSSEPVCEEGEGSRRGGGRRRVTASQTVRARARVRFQLDDDDLQQGVPAKNRSVSGILRLEDDADYWF</sequence>
<reference evidence="2 3" key="1">
    <citation type="submission" date="2013-03" db="EMBL/GenBank/DDBJ databases">
        <title>The Genome Sequence of Cladophialophora yegresii CBS 114405.</title>
        <authorList>
            <consortium name="The Broad Institute Genomics Platform"/>
            <person name="Cuomo C."/>
            <person name="de Hoog S."/>
            <person name="Gorbushina A."/>
            <person name="Walker B."/>
            <person name="Young S.K."/>
            <person name="Zeng Q."/>
            <person name="Gargeya S."/>
            <person name="Fitzgerald M."/>
            <person name="Haas B."/>
            <person name="Abouelleil A."/>
            <person name="Allen A.W."/>
            <person name="Alvarado L."/>
            <person name="Arachchi H.M."/>
            <person name="Berlin A.M."/>
            <person name="Chapman S.B."/>
            <person name="Gainer-Dewar J."/>
            <person name="Goldberg J."/>
            <person name="Griggs A."/>
            <person name="Gujja S."/>
            <person name="Hansen M."/>
            <person name="Howarth C."/>
            <person name="Imamovic A."/>
            <person name="Ireland A."/>
            <person name="Larimer J."/>
            <person name="McCowan C."/>
            <person name="Murphy C."/>
            <person name="Pearson M."/>
            <person name="Poon T.W."/>
            <person name="Priest M."/>
            <person name="Roberts A."/>
            <person name="Saif S."/>
            <person name="Shea T."/>
            <person name="Sisk P."/>
            <person name="Sykes S."/>
            <person name="Wortman J."/>
            <person name="Nusbaum C."/>
            <person name="Birren B."/>
        </authorList>
    </citation>
    <scope>NUCLEOTIDE SEQUENCE [LARGE SCALE GENOMIC DNA]</scope>
    <source>
        <strain evidence="2 3">CBS 114405</strain>
    </source>
</reference>
<gene>
    <name evidence="2" type="ORF">A1O7_03690</name>
</gene>
<evidence type="ECO:0000313" key="3">
    <source>
        <dbReference type="Proteomes" id="UP000019473"/>
    </source>
</evidence>
<dbReference type="VEuPathDB" id="FungiDB:A1O7_03690"/>
<feature type="compositionally biased region" description="Polar residues" evidence="1">
    <location>
        <begin position="68"/>
        <end position="81"/>
    </location>
</feature>
<feature type="region of interest" description="Disordered" evidence="1">
    <location>
        <begin position="1"/>
        <end position="20"/>
    </location>
</feature>